<gene>
    <name evidence="5" type="ORF">GA0061103_2158</name>
</gene>
<dbReference type="GO" id="GO:0043565">
    <property type="term" value="F:sequence-specific DNA binding"/>
    <property type="evidence" value="ECO:0007669"/>
    <property type="project" value="InterPro"/>
</dbReference>
<keyword evidence="6" id="KW-1185">Reference proteome</keyword>
<dbReference type="SMART" id="SM00342">
    <property type="entry name" value="HTH_ARAC"/>
    <property type="match status" value="1"/>
</dbReference>
<dbReference type="Proteomes" id="UP000199101">
    <property type="component" value="Unassembled WGS sequence"/>
</dbReference>
<dbReference type="InterPro" id="IPR037923">
    <property type="entry name" value="HTH-like"/>
</dbReference>
<dbReference type="Gene3D" id="1.10.10.60">
    <property type="entry name" value="Homeodomain-like"/>
    <property type="match status" value="2"/>
</dbReference>
<keyword evidence="3" id="KW-0804">Transcription</keyword>
<sequence>MILDFSLIMKPTTHAIYRSPLAAAGGLAVTGSGRQHAMHAVRARKLPSYAVVLVENGQGFLETDAGGRRSVKGPALFWLFPNRQHSYGPDAGGWSERWALFEGSLVRDFLRLRLISEQNPITILRNLDSVQRLFGTIQGDLIEDTNLSRAAAAAALHQIVILAARQASQAVPSRQQGSDIGEIIEALRQRATQSLDMAAFAAEHGMSPATLRRKVTTEVGLPPKGFQLRMRMDRAKELLAMTDDKIEIIASKVGFDDPFYFSRLFHERENCTPREFRARYRRS</sequence>
<evidence type="ECO:0000313" key="5">
    <source>
        <dbReference type="EMBL" id="SCB14547.1"/>
    </source>
</evidence>
<proteinExistence type="predicted"/>
<dbReference type="PANTHER" id="PTHR43280">
    <property type="entry name" value="ARAC-FAMILY TRANSCRIPTIONAL REGULATOR"/>
    <property type="match status" value="1"/>
</dbReference>
<dbReference type="InterPro" id="IPR009057">
    <property type="entry name" value="Homeodomain-like_sf"/>
</dbReference>
<keyword evidence="2 5" id="KW-0238">DNA-binding</keyword>
<dbReference type="Gene3D" id="2.60.120.280">
    <property type="entry name" value="Regulatory protein AraC"/>
    <property type="match status" value="1"/>
</dbReference>
<dbReference type="InterPro" id="IPR018060">
    <property type="entry name" value="HTH_AraC"/>
</dbReference>
<dbReference type="Pfam" id="PF02311">
    <property type="entry name" value="AraC_binding"/>
    <property type="match status" value="1"/>
</dbReference>
<keyword evidence="1" id="KW-0805">Transcription regulation</keyword>
<dbReference type="InterPro" id="IPR003313">
    <property type="entry name" value="AraC-bd"/>
</dbReference>
<evidence type="ECO:0000256" key="1">
    <source>
        <dbReference type="ARBA" id="ARBA00023015"/>
    </source>
</evidence>
<evidence type="ECO:0000256" key="3">
    <source>
        <dbReference type="ARBA" id="ARBA00023163"/>
    </source>
</evidence>
<organism evidence="5 6">
    <name type="scientific">Rhizobium multihospitium</name>
    <dbReference type="NCBI Taxonomy" id="410764"/>
    <lineage>
        <taxon>Bacteria</taxon>
        <taxon>Pseudomonadati</taxon>
        <taxon>Pseudomonadota</taxon>
        <taxon>Alphaproteobacteria</taxon>
        <taxon>Hyphomicrobiales</taxon>
        <taxon>Rhizobiaceae</taxon>
        <taxon>Rhizobium/Agrobacterium group</taxon>
        <taxon>Rhizobium</taxon>
    </lineage>
</organism>
<dbReference type="STRING" id="410764.GA0061103_2158"/>
<name>A0A1C3UGR5_9HYPH</name>
<dbReference type="EMBL" id="FMAG01000001">
    <property type="protein sequence ID" value="SCB14547.1"/>
    <property type="molecule type" value="Genomic_DNA"/>
</dbReference>
<evidence type="ECO:0000256" key="2">
    <source>
        <dbReference type="ARBA" id="ARBA00023125"/>
    </source>
</evidence>
<dbReference type="Pfam" id="PF12833">
    <property type="entry name" value="HTH_18"/>
    <property type="match status" value="1"/>
</dbReference>
<dbReference type="PANTHER" id="PTHR43280:SF30">
    <property type="entry name" value="MMSAB OPERON REGULATORY PROTEIN"/>
    <property type="match status" value="1"/>
</dbReference>
<reference evidence="6" key="1">
    <citation type="submission" date="2016-08" db="EMBL/GenBank/DDBJ databases">
        <authorList>
            <person name="Varghese N."/>
            <person name="Submissions Spin"/>
        </authorList>
    </citation>
    <scope>NUCLEOTIDE SEQUENCE [LARGE SCALE GENOMIC DNA]</scope>
    <source>
        <strain evidence="6">HAMBI 2975</strain>
    </source>
</reference>
<dbReference type="AlphaFoldDB" id="A0A1C3UGR5"/>
<accession>A0A1C3UGR5</accession>
<feature type="domain" description="HTH araC/xylS-type" evidence="4">
    <location>
        <begin position="181"/>
        <end position="279"/>
    </location>
</feature>
<evidence type="ECO:0000259" key="4">
    <source>
        <dbReference type="PROSITE" id="PS01124"/>
    </source>
</evidence>
<protein>
    <submittedName>
        <fullName evidence="5">AraC-type DNA-binding protein</fullName>
    </submittedName>
</protein>
<evidence type="ECO:0000313" key="6">
    <source>
        <dbReference type="Proteomes" id="UP000199101"/>
    </source>
</evidence>
<dbReference type="SUPFAM" id="SSF51215">
    <property type="entry name" value="Regulatory protein AraC"/>
    <property type="match status" value="1"/>
</dbReference>
<dbReference type="GO" id="GO:0003700">
    <property type="term" value="F:DNA-binding transcription factor activity"/>
    <property type="evidence" value="ECO:0007669"/>
    <property type="project" value="InterPro"/>
</dbReference>
<dbReference type="SUPFAM" id="SSF46689">
    <property type="entry name" value="Homeodomain-like"/>
    <property type="match status" value="1"/>
</dbReference>
<dbReference type="PROSITE" id="PS01124">
    <property type="entry name" value="HTH_ARAC_FAMILY_2"/>
    <property type="match status" value="1"/>
</dbReference>